<dbReference type="InterPro" id="IPR038765">
    <property type="entry name" value="Papain-like_cys_pep_sf"/>
</dbReference>
<dbReference type="InterPro" id="IPR039417">
    <property type="entry name" value="Peptidase_C1A_papain-like"/>
</dbReference>
<dbReference type="GO" id="GO:0008234">
    <property type="term" value="F:cysteine-type peptidase activity"/>
    <property type="evidence" value="ECO:0007669"/>
    <property type="project" value="UniProtKB-KW"/>
</dbReference>
<dbReference type="InterPro" id="IPR000668">
    <property type="entry name" value="Peptidase_C1A_C"/>
</dbReference>
<dbReference type="PROSITE" id="PS00139">
    <property type="entry name" value="THIOL_PROTEASE_CYS"/>
    <property type="match status" value="1"/>
</dbReference>
<dbReference type="Gene3D" id="3.90.70.10">
    <property type="entry name" value="Cysteine proteinases"/>
    <property type="match status" value="2"/>
</dbReference>
<accession>A0AAV8X8A1</accession>
<dbReference type="FunFam" id="3.90.70.10:FF:000332">
    <property type="entry name" value="Cathepsin L1"/>
    <property type="match status" value="1"/>
</dbReference>
<organism evidence="10 11">
    <name type="scientific">Aromia moschata</name>
    <dbReference type="NCBI Taxonomy" id="1265417"/>
    <lineage>
        <taxon>Eukaryota</taxon>
        <taxon>Metazoa</taxon>
        <taxon>Ecdysozoa</taxon>
        <taxon>Arthropoda</taxon>
        <taxon>Hexapoda</taxon>
        <taxon>Insecta</taxon>
        <taxon>Pterygota</taxon>
        <taxon>Neoptera</taxon>
        <taxon>Endopterygota</taxon>
        <taxon>Coleoptera</taxon>
        <taxon>Polyphaga</taxon>
        <taxon>Cucujiformia</taxon>
        <taxon>Chrysomeloidea</taxon>
        <taxon>Cerambycidae</taxon>
        <taxon>Cerambycinae</taxon>
        <taxon>Callichromatini</taxon>
        <taxon>Aromia</taxon>
    </lineage>
</organism>
<dbReference type="SMART" id="SM00645">
    <property type="entry name" value="Pept_C1"/>
    <property type="match status" value="1"/>
</dbReference>
<keyword evidence="3" id="KW-0378">Hydrolase</keyword>
<name>A0AAV8X8A1_9CUCU</name>
<keyword evidence="11" id="KW-1185">Reference proteome</keyword>
<dbReference type="PROSITE" id="PS00640">
    <property type="entry name" value="THIOL_PROTEASE_ASN"/>
    <property type="match status" value="1"/>
</dbReference>
<dbReference type="GO" id="GO:0006508">
    <property type="term" value="P:proteolysis"/>
    <property type="evidence" value="ECO:0007669"/>
    <property type="project" value="UniProtKB-KW"/>
</dbReference>
<comment type="caution">
    <text evidence="10">The sequence shown here is derived from an EMBL/GenBank/DDBJ whole genome shotgun (WGS) entry which is preliminary data.</text>
</comment>
<evidence type="ECO:0000256" key="5">
    <source>
        <dbReference type="ARBA" id="ARBA00023145"/>
    </source>
</evidence>
<dbReference type="Pfam" id="PF08246">
    <property type="entry name" value="Inhibitor_I29"/>
    <property type="match status" value="1"/>
</dbReference>
<dbReference type="CDD" id="cd02248">
    <property type="entry name" value="Peptidase_C1A"/>
    <property type="match status" value="1"/>
</dbReference>
<sequence>MKGVLLVTIIVTVTSINANSQDVDAAWNNFKLDHGKEYRNLREEMLRKSIFVDNFNTIVEHNNRFNQGLVKFSLKINEYADMSAEEFKRTLNGYRKSKMTAGDIDVIHFVPDENVEVPDEFDWREKGAVTPVKNQGSCGSCWAFSSTGALEGQYFLKTGQLISISEQNLVDCSHEHNNIGCSGEAYPYEEADGECRYNVSGNVTSTKGYAVIENGNEEYLKVAVATVGPISVGIDASASSFMFYASGVYYEEACSSGANDPETELDHAVLVVGYGTEDGEDYWLVKNSWGAHWGEEGYIKMARNRNNNCGIAAEATYPLNY</sequence>
<dbReference type="SMART" id="SM00848">
    <property type="entry name" value="Inhibitor_I29"/>
    <property type="match status" value="1"/>
</dbReference>
<feature type="signal peptide" evidence="7">
    <location>
        <begin position="1"/>
        <end position="18"/>
    </location>
</feature>
<dbReference type="Proteomes" id="UP001162162">
    <property type="component" value="Unassembled WGS sequence"/>
</dbReference>
<reference evidence="10" key="1">
    <citation type="journal article" date="2023" name="Insect Mol. Biol.">
        <title>Genome sequencing provides insights into the evolution of gene families encoding plant cell wall-degrading enzymes in longhorned beetles.</title>
        <authorList>
            <person name="Shin N.R."/>
            <person name="Okamura Y."/>
            <person name="Kirsch R."/>
            <person name="Pauchet Y."/>
        </authorList>
    </citation>
    <scope>NUCLEOTIDE SEQUENCE</scope>
    <source>
        <strain evidence="10">AMC_N1</strain>
    </source>
</reference>
<evidence type="ECO:0000256" key="3">
    <source>
        <dbReference type="ARBA" id="ARBA00022801"/>
    </source>
</evidence>
<dbReference type="PROSITE" id="PS00639">
    <property type="entry name" value="THIOL_PROTEASE_HIS"/>
    <property type="match status" value="1"/>
</dbReference>
<evidence type="ECO:0000313" key="11">
    <source>
        <dbReference type="Proteomes" id="UP001162162"/>
    </source>
</evidence>
<feature type="chain" id="PRO_5043989887" evidence="7">
    <location>
        <begin position="19"/>
        <end position="321"/>
    </location>
</feature>
<evidence type="ECO:0000256" key="6">
    <source>
        <dbReference type="ARBA" id="ARBA00023157"/>
    </source>
</evidence>
<feature type="domain" description="Peptidase C1A papain C-terminal" evidence="8">
    <location>
        <begin position="117"/>
        <end position="319"/>
    </location>
</feature>
<dbReference type="InterPro" id="IPR025661">
    <property type="entry name" value="Pept_asp_AS"/>
</dbReference>
<evidence type="ECO:0000313" key="10">
    <source>
        <dbReference type="EMBL" id="KAJ8934795.1"/>
    </source>
</evidence>
<protein>
    <submittedName>
        <fullName evidence="10">Uncharacterized protein</fullName>
    </submittedName>
</protein>
<comment type="similarity">
    <text evidence="1">Belongs to the peptidase C1 family.</text>
</comment>
<evidence type="ECO:0000256" key="7">
    <source>
        <dbReference type="SAM" id="SignalP"/>
    </source>
</evidence>
<keyword evidence="7" id="KW-0732">Signal</keyword>
<evidence type="ECO:0000256" key="4">
    <source>
        <dbReference type="ARBA" id="ARBA00022807"/>
    </source>
</evidence>
<gene>
    <name evidence="10" type="ORF">NQ318_002351</name>
</gene>
<keyword evidence="5" id="KW-0865">Zymogen</keyword>
<dbReference type="SUPFAM" id="SSF54001">
    <property type="entry name" value="Cysteine proteinases"/>
    <property type="match status" value="1"/>
</dbReference>
<dbReference type="InterPro" id="IPR013201">
    <property type="entry name" value="Prot_inhib_I29"/>
</dbReference>
<dbReference type="EMBL" id="JAPWTK010000982">
    <property type="protein sequence ID" value="KAJ8934795.1"/>
    <property type="molecule type" value="Genomic_DNA"/>
</dbReference>
<evidence type="ECO:0000259" key="9">
    <source>
        <dbReference type="SMART" id="SM00848"/>
    </source>
</evidence>
<keyword evidence="6" id="KW-1015">Disulfide bond</keyword>
<dbReference type="PANTHER" id="PTHR12411">
    <property type="entry name" value="CYSTEINE PROTEASE FAMILY C1-RELATED"/>
    <property type="match status" value="1"/>
</dbReference>
<dbReference type="AlphaFoldDB" id="A0AAV8X8A1"/>
<dbReference type="InterPro" id="IPR025660">
    <property type="entry name" value="Pept_his_AS"/>
</dbReference>
<dbReference type="InterPro" id="IPR013128">
    <property type="entry name" value="Peptidase_C1A"/>
</dbReference>
<dbReference type="Pfam" id="PF00112">
    <property type="entry name" value="Peptidase_C1"/>
    <property type="match status" value="1"/>
</dbReference>
<dbReference type="PRINTS" id="PR00705">
    <property type="entry name" value="PAPAIN"/>
</dbReference>
<evidence type="ECO:0000259" key="8">
    <source>
        <dbReference type="SMART" id="SM00645"/>
    </source>
</evidence>
<evidence type="ECO:0000256" key="1">
    <source>
        <dbReference type="ARBA" id="ARBA00008455"/>
    </source>
</evidence>
<keyword evidence="4" id="KW-0788">Thiol protease</keyword>
<dbReference type="InterPro" id="IPR000169">
    <property type="entry name" value="Pept_cys_AS"/>
</dbReference>
<evidence type="ECO:0000256" key="2">
    <source>
        <dbReference type="ARBA" id="ARBA00022670"/>
    </source>
</evidence>
<keyword evidence="2" id="KW-0645">Protease</keyword>
<feature type="domain" description="Cathepsin propeptide inhibitor" evidence="9">
    <location>
        <begin position="27"/>
        <end position="87"/>
    </location>
</feature>
<proteinExistence type="inferred from homology"/>